<dbReference type="GO" id="GO:0005524">
    <property type="term" value="F:ATP binding"/>
    <property type="evidence" value="ECO:0007669"/>
    <property type="project" value="UniProtKB-KW"/>
</dbReference>
<dbReference type="InterPro" id="IPR027409">
    <property type="entry name" value="GroEL-like_apical_dom_sf"/>
</dbReference>
<dbReference type="PROSITE" id="PS00995">
    <property type="entry name" value="TCP1_3"/>
    <property type="match status" value="1"/>
</dbReference>
<dbReference type="EMBL" id="HBNS01001536">
    <property type="protein sequence ID" value="CAE4580314.1"/>
    <property type="molecule type" value="Transcribed_RNA"/>
</dbReference>
<dbReference type="InterPro" id="IPR027410">
    <property type="entry name" value="TCP-1-like_intermed_sf"/>
</dbReference>
<evidence type="ECO:0000256" key="6">
    <source>
        <dbReference type="ARBA" id="ARBA00022840"/>
    </source>
</evidence>
<dbReference type="Gene3D" id="3.50.7.10">
    <property type="entry name" value="GroEL"/>
    <property type="match status" value="1"/>
</dbReference>
<dbReference type="SUPFAM" id="SSF48592">
    <property type="entry name" value="GroEL equatorial domain-like"/>
    <property type="match status" value="1"/>
</dbReference>
<evidence type="ECO:0000256" key="2">
    <source>
        <dbReference type="ARBA" id="ARBA00008020"/>
    </source>
</evidence>
<evidence type="ECO:0000256" key="8">
    <source>
        <dbReference type="RuleBase" id="RU004187"/>
    </source>
</evidence>
<accession>A0A6U3VA18</accession>
<dbReference type="NCBIfam" id="TIGR02342">
    <property type="entry name" value="chap_CCT_delta"/>
    <property type="match status" value="1"/>
</dbReference>
<dbReference type="NCBIfam" id="NF041083">
    <property type="entry name" value="thermosome_beta"/>
    <property type="match status" value="1"/>
</dbReference>
<comment type="subcellular location">
    <subcellularLocation>
        <location evidence="1">Cytoplasm</location>
    </subcellularLocation>
</comment>
<dbReference type="PROSITE" id="PS00750">
    <property type="entry name" value="TCP1_1"/>
    <property type="match status" value="1"/>
</dbReference>
<evidence type="ECO:0000256" key="9">
    <source>
        <dbReference type="RuleBase" id="RU004192"/>
    </source>
</evidence>
<dbReference type="SUPFAM" id="SSF54849">
    <property type="entry name" value="GroEL-intermediate domain like"/>
    <property type="match status" value="1"/>
</dbReference>
<keyword evidence="4" id="KW-0963">Cytoplasm</keyword>
<protein>
    <recommendedName>
        <fullName evidence="3 9">T-complex protein 1 subunit delta</fullName>
    </recommendedName>
</protein>
<keyword evidence="6 8" id="KW-0067">ATP-binding</keyword>
<evidence type="ECO:0000313" key="10">
    <source>
        <dbReference type="EMBL" id="CAE4580314.1"/>
    </source>
</evidence>
<dbReference type="GO" id="GO:0140662">
    <property type="term" value="F:ATP-dependent protein folding chaperone"/>
    <property type="evidence" value="ECO:0007669"/>
    <property type="project" value="InterPro"/>
</dbReference>
<dbReference type="Gene3D" id="3.30.260.10">
    <property type="entry name" value="TCP-1-like chaperonin intermediate domain"/>
    <property type="match status" value="1"/>
</dbReference>
<dbReference type="InterPro" id="IPR054827">
    <property type="entry name" value="thermosome_alpha"/>
</dbReference>
<dbReference type="GO" id="GO:0005737">
    <property type="term" value="C:cytoplasm"/>
    <property type="evidence" value="ECO:0007669"/>
    <property type="project" value="UniProtKB-SubCell"/>
</dbReference>
<dbReference type="AlphaFoldDB" id="A0A6U3VA18"/>
<dbReference type="PROSITE" id="PS00751">
    <property type="entry name" value="TCP1_2"/>
    <property type="match status" value="1"/>
</dbReference>
<dbReference type="Gene3D" id="1.10.560.10">
    <property type="entry name" value="GroEL-like equatorial domain"/>
    <property type="match status" value="1"/>
</dbReference>
<keyword evidence="7 8" id="KW-0143">Chaperone</keyword>
<gene>
    <name evidence="10" type="ORF">DBRI00130_LOCUS1236</name>
</gene>
<evidence type="ECO:0000256" key="4">
    <source>
        <dbReference type="ARBA" id="ARBA00022490"/>
    </source>
</evidence>
<evidence type="ECO:0000256" key="3">
    <source>
        <dbReference type="ARBA" id="ARBA00016107"/>
    </source>
</evidence>
<name>A0A6U3VA18_9STRA</name>
<dbReference type="InterPro" id="IPR053374">
    <property type="entry name" value="TCP-1_chaperonin"/>
</dbReference>
<proteinExistence type="inferred from homology"/>
<dbReference type="PRINTS" id="PR00304">
    <property type="entry name" value="TCOMPLEXTCP1"/>
</dbReference>
<dbReference type="GO" id="GO:0016887">
    <property type="term" value="F:ATP hydrolysis activity"/>
    <property type="evidence" value="ECO:0007669"/>
    <property type="project" value="InterPro"/>
</dbReference>
<dbReference type="InterPro" id="IPR002423">
    <property type="entry name" value="Cpn60/GroEL/TCP-1"/>
</dbReference>
<evidence type="ECO:0000256" key="5">
    <source>
        <dbReference type="ARBA" id="ARBA00022741"/>
    </source>
</evidence>
<evidence type="ECO:0000256" key="7">
    <source>
        <dbReference type="ARBA" id="ARBA00023186"/>
    </source>
</evidence>
<dbReference type="CDD" id="cd03338">
    <property type="entry name" value="TCP1_delta"/>
    <property type="match status" value="1"/>
</dbReference>
<dbReference type="Pfam" id="PF00118">
    <property type="entry name" value="Cpn60_TCP1"/>
    <property type="match status" value="1"/>
</dbReference>
<sequence length="530" mass="56323">MAGGNNGETLQERAKGKDIRTSNIVAAKAVANAVRTSLGPRGMDKLMQLSSGEVLISNDGATILSKMNVLHPAAKMLVELSQSQDIEAGDGTTTVVVIAGALLEACGTLLSKGIHPTAIASSFMKAAEFATKILEENARPINLDDRESLISAVTTCLSSKVVAQNSELLAPIAVDSVLGVLGDDPNAATNVDLRDIRMVQQVGGTIDDTELVNGLVFNKGSTKSAGGPSQIKNAKIALIQFCLSAPKTDMDNNVVVSDYAAMDRILRDERKYILNQCKKIKKAGANVLLIQKSILRDAYNELSLHFLAKMGILVVTDIERQDIDFICRTLGCTPVAHADSMSADKLGNAEHVGDVAMPGSGHKVVKFTGVKNSGRTMTVLLRGSNDLVLAEANRSIHDAQCVVRSLVKKRYLIAGGGAPETEASLRLKECALGMMGMDSYCMKAFADALEVIPYTLAENAGMKPIEIVTELRKKHADGMTGAGINVKKSTVTDMYDLNVLQPLLVSTSAINLATETVCMILKVDDLIVVG</sequence>
<reference evidence="10" key="1">
    <citation type="submission" date="2021-01" db="EMBL/GenBank/DDBJ databases">
        <authorList>
            <person name="Corre E."/>
            <person name="Pelletier E."/>
            <person name="Niang G."/>
            <person name="Scheremetjew M."/>
            <person name="Finn R."/>
            <person name="Kale V."/>
            <person name="Holt S."/>
            <person name="Cochrane G."/>
            <person name="Meng A."/>
            <person name="Brown T."/>
            <person name="Cohen L."/>
        </authorList>
    </citation>
    <scope>NUCLEOTIDE SEQUENCE</scope>
    <source>
        <strain evidence="10">GSO104</strain>
    </source>
</reference>
<dbReference type="InterPro" id="IPR002194">
    <property type="entry name" value="Chaperonin_TCP-1_CS"/>
</dbReference>
<dbReference type="InterPro" id="IPR012717">
    <property type="entry name" value="Chap_CCT_delta"/>
</dbReference>
<dbReference type="SUPFAM" id="SSF52029">
    <property type="entry name" value="GroEL apical domain-like"/>
    <property type="match status" value="1"/>
</dbReference>
<dbReference type="GO" id="GO:0051082">
    <property type="term" value="F:unfolded protein binding"/>
    <property type="evidence" value="ECO:0007669"/>
    <property type="project" value="InterPro"/>
</dbReference>
<dbReference type="InterPro" id="IPR027413">
    <property type="entry name" value="GROEL-like_equatorial_sf"/>
</dbReference>
<dbReference type="FunFam" id="3.50.7.10:FF:000010">
    <property type="entry name" value="T-complex protein 1 subunit delta"/>
    <property type="match status" value="1"/>
</dbReference>
<dbReference type="PANTHER" id="PTHR11353">
    <property type="entry name" value="CHAPERONIN"/>
    <property type="match status" value="1"/>
</dbReference>
<dbReference type="InterPro" id="IPR017998">
    <property type="entry name" value="Chaperone_TCP-1"/>
</dbReference>
<comment type="similarity">
    <text evidence="2 8">Belongs to the TCP-1 chaperonin family.</text>
</comment>
<dbReference type="NCBIfam" id="NF041082">
    <property type="entry name" value="thermosome_alpha"/>
    <property type="match status" value="1"/>
</dbReference>
<evidence type="ECO:0000256" key="1">
    <source>
        <dbReference type="ARBA" id="ARBA00004496"/>
    </source>
</evidence>
<keyword evidence="5 8" id="KW-0547">Nucleotide-binding</keyword>
<organism evidence="10">
    <name type="scientific">Ditylum brightwellii</name>
    <dbReference type="NCBI Taxonomy" id="49249"/>
    <lineage>
        <taxon>Eukaryota</taxon>
        <taxon>Sar</taxon>
        <taxon>Stramenopiles</taxon>
        <taxon>Ochrophyta</taxon>
        <taxon>Bacillariophyta</taxon>
        <taxon>Mediophyceae</taxon>
        <taxon>Lithodesmiophycidae</taxon>
        <taxon>Lithodesmiales</taxon>
        <taxon>Lithodesmiaceae</taxon>
        <taxon>Ditylum</taxon>
    </lineage>
</organism>